<evidence type="ECO:0000313" key="2">
    <source>
        <dbReference type="WBParaSite" id="GPUH_0001235401-mRNA-1"/>
    </source>
</evidence>
<name>A0A183DUE9_9BILA</name>
<proteinExistence type="predicted"/>
<feature type="region of interest" description="Disordered" evidence="1">
    <location>
        <begin position="54"/>
        <end position="92"/>
    </location>
</feature>
<feature type="region of interest" description="Disordered" evidence="1">
    <location>
        <begin position="1"/>
        <end position="21"/>
    </location>
</feature>
<dbReference type="AlphaFoldDB" id="A0A183DUE9"/>
<dbReference type="WBParaSite" id="GPUH_0001235401-mRNA-1">
    <property type="protein sequence ID" value="GPUH_0001235401-mRNA-1"/>
    <property type="gene ID" value="GPUH_0001235401"/>
</dbReference>
<reference evidence="2" key="1">
    <citation type="submission" date="2016-06" db="UniProtKB">
        <authorList>
            <consortium name="WormBaseParasite"/>
        </authorList>
    </citation>
    <scope>IDENTIFICATION</scope>
</reference>
<organism evidence="2">
    <name type="scientific">Gongylonema pulchrum</name>
    <dbReference type="NCBI Taxonomy" id="637853"/>
    <lineage>
        <taxon>Eukaryota</taxon>
        <taxon>Metazoa</taxon>
        <taxon>Ecdysozoa</taxon>
        <taxon>Nematoda</taxon>
        <taxon>Chromadorea</taxon>
        <taxon>Rhabditida</taxon>
        <taxon>Spirurina</taxon>
        <taxon>Spiruromorpha</taxon>
        <taxon>Spiruroidea</taxon>
        <taxon>Gongylonematidae</taxon>
        <taxon>Gongylonema</taxon>
    </lineage>
</organism>
<sequence>LRKHADQLRKRISNGPDRLDSDTLQTMLETFDIEEYGQRTAEAAINPHLVVTSTPDNQQQRTEIHNAYPRRSSRLRKPIQLIQVDPSNDTYY</sequence>
<accession>A0A183DUE9</accession>
<evidence type="ECO:0000256" key="1">
    <source>
        <dbReference type="SAM" id="MobiDB-lite"/>
    </source>
</evidence>
<protein>
    <submittedName>
        <fullName evidence="2">Cytochrome P450</fullName>
    </submittedName>
</protein>